<keyword evidence="2" id="KW-1185">Reference proteome</keyword>
<comment type="caution">
    <text evidence="1">The sequence shown here is derived from an EMBL/GenBank/DDBJ whole genome shotgun (WGS) entry which is preliminary data.</text>
</comment>
<reference evidence="1 2" key="1">
    <citation type="submission" date="2018-11" db="EMBL/GenBank/DDBJ databases">
        <title>Pseudaminobacter arsenicus sp. nov., an arsenic-resistant bacterium isolated from arsenic-rich aquifers.</title>
        <authorList>
            <person name="Mu Y."/>
        </authorList>
    </citation>
    <scope>NUCLEOTIDE SEQUENCE [LARGE SCALE GENOMIC DNA]</scope>
    <source>
        <strain evidence="1 2">CB3</strain>
    </source>
</reference>
<dbReference type="InterPro" id="IPR001087">
    <property type="entry name" value="GDSL"/>
</dbReference>
<dbReference type="GO" id="GO:0016788">
    <property type="term" value="F:hydrolase activity, acting on ester bonds"/>
    <property type="evidence" value="ECO:0007669"/>
    <property type="project" value="InterPro"/>
</dbReference>
<dbReference type="AlphaFoldDB" id="A0A432V2G2"/>
<dbReference type="EMBL" id="RKST01000020">
    <property type="protein sequence ID" value="RUM96326.1"/>
    <property type="molecule type" value="Genomic_DNA"/>
</dbReference>
<protein>
    <recommendedName>
        <fullName evidence="3">SGNH/GDSL hydrolase family protein</fullName>
    </recommendedName>
</protein>
<dbReference type="Pfam" id="PF00657">
    <property type="entry name" value="Lipase_GDSL"/>
    <property type="match status" value="1"/>
</dbReference>
<accession>A0A432V2G2</accession>
<evidence type="ECO:0000313" key="1">
    <source>
        <dbReference type="EMBL" id="RUM96326.1"/>
    </source>
</evidence>
<evidence type="ECO:0000313" key="2">
    <source>
        <dbReference type="Proteomes" id="UP000281647"/>
    </source>
</evidence>
<evidence type="ECO:0008006" key="3">
    <source>
        <dbReference type="Google" id="ProtNLM"/>
    </source>
</evidence>
<dbReference type="Proteomes" id="UP000281647">
    <property type="component" value="Unassembled WGS sequence"/>
</dbReference>
<proteinExistence type="predicted"/>
<dbReference type="SUPFAM" id="SSF52266">
    <property type="entry name" value="SGNH hydrolase"/>
    <property type="match status" value="1"/>
</dbReference>
<dbReference type="InterPro" id="IPR036514">
    <property type="entry name" value="SGNH_hydro_sf"/>
</dbReference>
<sequence>MPSSRANTPLISFSDLQRRATSGDLTSREISDYFVPDDTKTKPFAPAFKLTDLVEKKGKRPTTKTVTKLYFAAEASTMPSSGSLSASSGRARSTTAAAARIRVLAEGDSWFRLPNLFSYPNDLVDVLRKTYEIPGVAMWGAEIGDMVTTQKNNYLVPLGSGLYHHFIFSGGGNDVLASVGEHVKRRTAPGTNPGDANTFVKASFNTAIGQVIGHYKTLSGHVRSVVNPKVTLYVHGYGHSRPRPGGRYIGSKLEALGFDPASPLARKIVAAMVDRFNASLKSFASAQNASHTSYKIVYVNLRPALTGMADWNDDEIHPSDAGAEKAAAIISEKIAANIPSV</sequence>
<organism evidence="1 2">
    <name type="scientific">Borborobacter arsenicus</name>
    <dbReference type="NCBI Taxonomy" id="1851146"/>
    <lineage>
        <taxon>Bacteria</taxon>
        <taxon>Pseudomonadati</taxon>
        <taxon>Pseudomonadota</taxon>
        <taxon>Alphaproteobacteria</taxon>
        <taxon>Hyphomicrobiales</taxon>
        <taxon>Phyllobacteriaceae</taxon>
        <taxon>Borborobacter</taxon>
    </lineage>
</organism>
<dbReference type="OrthoDB" id="500593at2"/>
<gene>
    <name evidence="1" type="ORF">EET67_18435</name>
</gene>
<dbReference type="RefSeq" id="WP_128628011.1">
    <property type="nucleotide sequence ID" value="NZ_RKST01000020.1"/>
</dbReference>
<name>A0A432V2G2_9HYPH</name>
<dbReference type="Gene3D" id="3.40.50.1110">
    <property type="entry name" value="SGNH hydrolase"/>
    <property type="match status" value="1"/>
</dbReference>